<dbReference type="GO" id="GO:0003677">
    <property type="term" value="F:DNA binding"/>
    <property type="evidence" value="ECO:0007669"/>
    <property type="project" value="UniProtKB-KW"/>
</dbReference>
<dbReference type="PROSITE" id="PS00894">
    <property type="entry name" value="HTH_DEOR_1"/>
    <property type="match status" value="1"/>
</dbReference>
<dbReference type="Proteomes" id="UP000007364">
    <property type="component" value="Unassembled WGS sequence"/>
</dbReference>
<feature type="domain" description="HTH deoR-type" evidence="4">
    <location>
        <begin position="3"/>
        <end position="58"/>
    </location>
</feature>
<dbReference type="GO" id="GO:0003700">
    <property type="term" value="F:DNA-binding transcription factor activity"/>
    <property type="evidence" value="ECO:0007669"/>
    <property type="project" value="InterPro"/>
</dbReference>
<dbReference type="InterPro" id="IPR036388">
    <property type="entry name" value="WH-like_DNA-bd_sf"/>
</dbReference>
<dbReference type="PROSITE" id="PS51000">
    <property type="entry name" value="HTH_DEOR_2"/>
    <property type="match status" value="1"/>
</dbReference>
<evidence type="ECO:0000256" key="3">
    <source>
        <dbReference type="ARBA" id="ARBA00023163"/>
    </source>
</evidence>
<dbReference type="RefSeq" id="WP_008991867.1">
    <property type="nucleotide sequence ID" value="NZ_AMSG01000013.1"/>
</dbReference>
<dbReference type="PANTHER" id="PTHR30363">
    <property type="entry name" value="HTH-TYPE TRANSCRIPTIONAL REGULATOR SRLR-RELATED"/>
    <property type="match status" value="1"/>
</dbReference>
<dbReference type="PANTHER" id="PTHR30363:SF44">
    <property type="entry name" value="AGA OPERON TRANSCRIPTIONAL REPRESSOR-RELATED"/>
    <property type="match status" value="1"/>
</dbReference>
<dbReference type="Gene3D" id="1.10.10.10">
    <property type="entry name" value="Winged helix-like DNA-binding domain superfamily/Winged helix DNA-binding domain"/>
    <property type="match status" value="1"/>
</dbReference>
<proteinExistence type="predicted"/>
<dbReference type="PRINTS" id="PR00037">
    <property type="entry name" value="HTHLACR"/>
</dbReference>
<dbReference type="Gene3D" id="3.40.50.1360">
    <property type="match status" value="1"/>
</dbReference>
<dbReference type="SMART" id="SM01134">
    <property type="entry name" value="DeoRC"/>
    <property type="match status" value="1"/>
</dbReference>
<evidence type="ECO:0000256" key="2">
    <source>
        <dbReference type="ARBA" id="ARBA00023125"/>
    </source>
</evidence>
<dbReference type="InterPro" id="IPR050313">
    <property type="entry name" value="Carb_Metab_HTH_regulators"/>
</dbReference>
<evidence type="ECO:0000256" key="1">
    <source>
        <dbReference type="ARBA" id="ARBA00023015"/>
    </source>
</evidence>
<reference evidence="5 6" key="1">
    <citation type="journal article" date="2012" name="J. Bacteriol.">
        <title>Genome Sequence of Galbibacter marinum Type Strain ck-I2-15.</title>
        <authorList>
            <person name="Lai Q."/>
            <person name="Li C."/>
            <person name="Shao Z."/>
        </authorList>
    </citation>
    <scope>NUCLEOTIDE SEQUENCE [LARGE SCALE GENOMIC DNA]</scope>
    <source>
        <strain evidence="6">ck-I2-15</strain>
    </source>
</reference>
<keyword evidence="3" id="KW-0804">Transcription</keyword>
<dbReference type="InterPro" id="IPR001034">
    <property type="entry name" value="DeoR_HTH"/>
</dbReference>
<name>K2P1M3_9FLAO</name>
<dbReference type="Pfam" id="PF08220">
    <property type="entry name" value="HTH_DeoR"/>
    <property type="match status" value="1"/>
</dbReference>
<evidence type="ECO:0000259" key="4">
    <source>
        <dbReference type="PROSITE" id="PS51000"/>
    </source>
</evidence>
<dbReference type="SUPFAM" id="SSF100950">
    <property type="entry name" value="NagB/RpiA/CoA transferase-like"/>
    <property type="match status" value="1"/>
</dbReference>
<dbReference type="SUPFAM" id="SSF46785">
    <property type="entry name" value="Winged helix' DNA-binding domain"/>
    <property type="match status" value="1"/>
</dbReference>
<keyword evidence="2" id="KW-0238">DNA-binding</keyword>
<organism evidence="5 6">
    <name type="scientific">Galbibacter marinus</name>
    <dbReference type="NCBI Taxonomy" id="555500"/>
    <lineage>
        <taxon>Bacteria</taxon>
        <taxon>Pseudomonadati</taxon>
        <taxon>Bacteroidota</taxon>
        <taxon>Flavobacteriia</taxon>
        <taxon>Flavobacteriales</taxon>
        <taxon>Flavobacteriaceae</taxon>
        <taxon>Galbibacter</taxon>
    </lineage>
</organism>
<gene>
    <name evidence="5" type="ORF">I215_10123</name>
</gene>
<dbReference type="eggNOG" id="COG1349">
    <property type="taxonomic scope" value="Bacteria"/>
</dbReference>
<dbReference type="Pfam" id="PF00455">
    <property type="entry name" value="DeoRC"/>
    <property type="match status" value="1"/>
</dbReference>
<dbReference type="OrthoDB" id="9798651at2"/>
<dbReference type="SMART" id="SM00420">
    <property type="entry name" value="HTH_DEOR"/>
    <property type="match status" value="1"/>
</dbReference>
<dbReference type="EMBL" id="AMSG01000013">
    <property type="protein sequence ID" value="EKF54918.1"/>
    <property type="molecule type" value="Genomic_DNA"/>
</dbReference>
<dbReference type="AlphaFoldDB" id="K2P1M3"/>
<dbReference type="InterPro" id="IPR036390">
    <property type="entry name" value="WH_DNA-bd_sf"/>
</dbReference>
<evidence type="ECO:0000313" key="6">
    <source>
        <dbReference type="Proteomes" id="UP000007364"/>
    </source>
</evidence>
<sequence length="249" mass="27940">MLKAERKRFILNEVRIHNRVLLTDIAETLNVSVDTIRRDITELHKERMLKKVHGGAISLGFDNIHIGRGDIYALELKTKIAQKGISLLKMGQVILLSGGTTNMEFARLIPVELQITCFTPSLPVANQLMTKPNIDLIFIGGKMAKSSQIAIGGDAINMLSDIRVDMCFLGTNSIDSKHGLTEFDWEIVQLKKAMVKASKKVVCPVISEKLHSDQRYKVCDIDQVDILLTELDPMDARLDSFRDKNIQII</sequence>
<keyword evidence="1" id="KW-0805">Transcription regulation</keyword>
<keyword evidence="6" id="KW-1185">Reference proteome</keyword>
<dbReference type="STRING" id="555500.I215_10123"/>
<evidence type="ECO:0000313" key="5">
    <source>
        <dbReference type="EMBL" id="EKF54918.1"/>
    </source>
</evidence>
<dbReference type="InterPro" id="IPR014036">
    <property type="entry name" value="DeoR-like_C"/>
</dbReference>
<dbReference type="PATRIC" id="fig|555500.3.peg.2090"/>
<comment type="caution">
    <text evidence="5">The sequence shown here is derived from an EMBL/GenBank/DDBJ whole genome shotgun (WGS) entry which is preliminary data.</text>
</comment>
<dbReference type="InterPro" id="IPR018356">
    <property type="entry name" value="Tscrpt_reg_HTH_DeoR_CS"/>
</dbReference>
<dbReference type="InterPro" id="IPR037171">
    <property type="entry name" value="NagB/RpiA_transferase-like"/>
</dbReference>
<accession>K2P1M3</accession>
<protein>
    <submittedName>
        <fullName evidence="5">DeoR family transcriptional regulator</fullName>
    </submittedName>
</protein>